<dbReference type="PANTHER" id="PTHR48111:SF1">
    <property type="entry name" value="TWO-COMPONENT RESPONSE REGULATOR ORR33"/>
    <property type="match status" value="1"/>
</dbReference>
<evidence type="ECO:0000256" key="3">
    <source>
        <dbReference type="ARBA" id="ARBA00023015"/>
    </source>
</evidence>
<dbReference type="SUPFAM" id="SSF52172">
    <property type="entry name" value="CheY-like"/>
    <property type="match status" value="1"/>
</dbReference>
<organism evidence="9 10">
    <name type="scientific">Sulfitobacter pacificus</name>
    <dbReference type="NCBI Taxonomy" id="1499314"/>
    <lineage>
        <taxon>Bacteria</taxon>
        <taxon>Pseudomonadati</taxon>
        <taxon>Pseudomonadota</taxon>
        <taxon>Alphaproteobacteria</taxon>
        <taxon>Rhodobacterales</taxon>
        <taxon>Roseobacteraceae</taxon>
        <taxon>Sulfitobacter</taxon>
    </lineage>
</organism>
<keyword evidence="2" id="KW-0902">Two-component regulatory system</keyword>
<evidence type="ECO:0000259" key="8">
    <source>
        <dbReference type="PROSITE" id="PS50110"/>
    </source>
</evidence>
<evidence type="ECO:0000256" key="1">
    <source>
        <dbReference type="ARBA" id="ARBA00022553"/>
    </source>
</evidence>
<evidence type="ECO:0000313" key="9">
    <source>
        <dbReference type="EMBL" id="GLQ25329.1"/>
    </source>
</evidence>
<keyword evidence="10" id="KW-1185">Reference proteome</keyword>
<dbReference type="SMART" id="SM00448">
    <property type="entry name" value="REC"/>
    <property type="match status" value="1"/>
</dbReference>
<evidence type="ECO:0000256" key="5">
    <source>
        <dbReference type="ARBA" id="ARBA00023163"/>
    </source>
</evidence>
<evidence type="ECO:0000313" key="10">
    <source>
        <dbReference type="Proteomes" id="UP001161388"/>
    </source>
</evidence>
<dbReference type="RefSeq" id="WP_284369554.1">
    <property type="nucleotide sequence ID" value="NZ_BSNL01000001.1"/>
</dbReference>
<keyword evidence="5" id="KW-0804">Transcription</keyword>
<feature type="domain" description="Response regulatory" evidence="8">
    <location>
        <begin position="2"/>
        <end position="121"/>
    </location>
</feature>
<dbReference type="InterPro" id="IPR011006">
    <property type="entry name" value="CheY-like_superfamily"/>
</dbReference>
<comment type="caution">
    <text evidence="9">The sequence shown here is derived from an EMBL/GenBank/DDBJ whole genome shotgun (WGS) entry which is preliminary data.</text>
</comment>
<dbReference type="Gene3D" id="3.40.50.2300">
    <property type="match status" value="1"/>
</dbReference>
<keyword evidence="3" id="KW-0805">Transcription regulation</keyword>
<sequence length="308" mass="34107">MRLLAVDDDELILELVEVFLGTIGYDDVEYVTSGAEALRAINEAKTPFDCILLDIQMPGMTGIQLIPLVRAIDAYAFTPIIMLTAMVDRNWIAQAFAVGAWDYVAKPFELFELESRLHAAELRIAETERFFARPENAPAQLEIAAKKQIALPCAQEGEEVTKRGLVLEDAFENCVQRIISQAGSDLRIFAIELDRFNSKLCDLNAETQASYPAEMALQLSGVLAPQQAIVTYRGNGRFLALSYAVDNIDITRLDKLVKKAARKTDKRIFKPGSPKTAFRTGQARGSDVPHGTDPLHIIHVAEESLQEA</sequence>
<feature type="modified residue" description="4-aspartylphosphate" evidence="6">
    <location>
        <position position="54"/>
    </location>
</feature>
<name>A0ABQ5VE40_9RHOB</name>
<dbReference type="InterPro" id="IPR039420">
    <property type="entry name" value="WalR-like"/>
</dbReference>
<reference evidence="9" key="1">
    <citation type="journal article" date="2014" name="Int. J. Syst. Evol. Microbiol.">
        <title>Complete genome of a new Firmicutes species belonging to the dominant human colonic microbiota ('Ruminococcus bicirculans') reveals two chromosomes and a selective capacity to utilize plant glucans.</title>
        <authorList>
            <consortium name="NISC Comparative Sequencing Program"/>
            <person name="Wegmann U."/>
            <person name="Louis P."/>
            <person name="Goesmann A."/>
            <person name="Henrissat B."/>
            <person name="Duncan S.H."/>
            <person name="Flint H.J."/>
        </authorList>
    </citation>
    <scope>NUCLEOTIDE SEQUENCE</scope>
    <source>
        <strain evidence="9">NBRC 109915</strain>
    </source>
</reference>
<dbReference type="InterPro" id="IPR001789">
    <property type="entry name" value="Sig_transdc_resp-reg_receiver"/>
</dbReference>
<dbReference type="Pfam" id="PF00072">
    <property type="entry name" value="Response_reg"/>
    <property type="match status" value="1"/>
</dbReference>
<gene>
    <name evidence="9" type="ORF">GCM10007927_01320</name>
</gene>
<evidence type="ECO:0000256" key="6">
    <source>
        <dbReference type="PROSITE-ProRule" id="PRU00169"/>
    </source>
</evidence>
<dbReference type="PANTHER" id="PTHR48111">
    <property type="entry name" value="REGULATOR OF RPOS"/>
    <property type="match status" value="1"/>
</dbReference>
<dbReference type="EMBL" id="BSNL01000001">
    <property type="protein sequence ID" value="GLQ25329.1"/>
    <property type="molecule type" value="Genomic_DNA"/>
</dbReference>
<feature type="region of interest" description="Disordered" evidence="7">
    <location>
        <begin position="271"/>
        <end position="293"/>
    </location>
</feature>
<keyword evidence="4" id="KW-0238">DNA-binding</keyword>
<evidence type="ECO:0000256" key="4">
    <source>
        <dbReference type="ARBA" id="ARBA00023125"/>
    </source>
</evidence>
<dbReference type="PROSITE" id="PS50110">
    <property type="entry name" value="RESPONSE_REGULATORY"/>
    <property type="match status" value="1"/>
</dbReference>
<dbReference type="Proteomes" id="UP001161388">
    <property type="component" value="Unassembled WGS sequence"/>
</dbReference>
<keyword evidence="1 6" id="KW-0597">Phosphoprotein</keyword>
<accession>A0ABQ5VE40</accession>
<evidence type="ECO:0000256" key="2">
    <source>
        <dbReference type="ARBA" id="ARBA00023012"/>
    </source>
</evidence>
<proteinExistence type="predicted"/>
<protein>
    <recommendedName>
        <fullName evidence="8">Response regulatory domain-containing protein</fullName>
    </recommendedName>
</protein>
<evidence type="ECO:0000256" key="7">
    <source>
        <dbReference type="SAM" id="MobiDB-lite"/>
    </source>
</evidence>
<reference evidence="9" key="2">
    <citation type="submission" date="2023-01" db="EMBL/GenBank/DDBJ databases">
        <title>Draft genome sequence of Sulfitobacter pacificus strain NBRC 109915.</title>
        <authorList>
            <person name="Sun Q."/>
            <person name="Mori K."/>
        </authorList>
    </citation>
    <scope>NUCLEOTIDE SEQUENCE</scope>
    <source>
        <strain evidence="9">NBRC 109915</strain>
    </source>
</reference>